<gene>
    <name evidence="4" type="ORF">DF220_02435</name>
</gene>
<dbReference type="CDD" id="cd03801">
    <property type="entry name" value="GT4_PimA-like"/>
    <property type="match status" value="1"/>
</dbReference>
<keyword evidence="5" id="KW-1185">Reference proteome</keyword>
<evidence type="ECO:0000256" key="1">
    <source>
        <dbReference type="ARBA" id="ARBA00022676"/>
    </source>
</evidence>
<dbReference type="Gene3D" id="3.40.50.2000">
    <property type="entry name" value="Glycogen Phosphorylase B"/>
    <property type="match status" value="2"/>
</dbReference>
<organism evidence="4 5">
    <name type="scientific">Homoserinimonas hongtaonis</name>
    <dbReference type="NCBI Taxonomy" id="2079791"/>
    <lineage>
        <taxon>Bacteria</taxon>
        <taxon>Bacillati</taxon>
        <taxon>Actinomycetota</taxon>
        <taxon>Actinomycetes</taxon>
        <taxon>Micrococcales</taxon>
        <taxon>Microbacteriaceae</taxon>
        <taxon>Homoserinimonas</taxon>
    </lineage>
</organism>
<evidence type="ECO:0000256" key="2">
    <source>
        <dbReference type="ARBA" id="ARBA00022679"/>
    </source>
</evidence>
<dbReference type="InterPro" id="IPR050194">
    <property type="entry name" value="Glycosyltransferase_grp1"/>
</dbReference>
<name>A0A2U1SYY6_9MICO</name>
<dbReference type="GO" id="GO:1901137">
    <property type="term" value="P:carbohydrate derivative biosynthetic process"/>
    <property type="evidence" value="ECO:0007669"/>
    <property type="project" value="UniProtKB-ARBA"/>
</dbReference>
<evidence type="ECO:0000259" key="3">
    <source>
        <dbReference type="Pfam" id="PF13439"/>
    </source>
</evidence>
<dbReference type="Pfam" id="PF13692">
    <property type="entry name" value="Glyco_trans_1_4"/>
    <property type="match status" value="1"/>
</dbReference>
<dbReference type="AlphaFoldDB" id="A0A2U1SYY6"/>
<dbReference type="InterPro" id="IPR028098">
    <property type="entry name" value="Glyco_trans_4-like_N"/>
</dbReference>
<dbReference type="Proteomes" id="UP000244978">
    <property type="component" value="Unassembled WGS sequence"/>
</dbReference>
<dbReference type="SUPFAM" id="SSF53756">
    <property type="entry name" value="UDP-Glycosyltransferase/glycogen phosphorylase"/>
    <property type="match status" value="1"/>
</dbReference>
<dbReference type="PANTHER" id="PTHR45947:SF13">
    <property type="entry name" value="TRANSFERASE"/>
    <property type="match status" value="1"/>
</dbReference>
<dbReference type="RefSeq" id="WP_108996884.1">
    <property type="nucleotide sequence ID" value="NZ_QEEX01000001.1"/>
</dbReference>
<protein>
    <recommendedName>
        <fullName evidence="3">Glycosyltransferase subfamily 4-like N-terminal domain-containing protein</fullName>
    </recommendedName>
</protein>
<dbReference type="Pfam" id="PF13439">
    <property type="entry name" value="Glyco_transf_4"/>
    <property type="match status" value="1"/>
</dbReference>
<proteinExistence type="predicted"/>
<sequence length="398" mass="42507">MRIAIVSDYFLDYVGGAQTSMQQQRLALLEAGHEVVMVSAVRGGSGRYHRTAEGLTIKPAFTLPGLRLPVIPNNDATRRRLRALFIHERIDAVHVQTEFGLAHAAADVAAELKIPALHTVHTFYWASEGANAAVAPVIRYLLGRLTGTRLPRAALSDRASDNVLRNLTLSMAQRADVVISPSAHQARDLTAAGVTSDIRIVPNPIATSALPSEALAPEAAVRPSFLWVARCEAVKRPLVFAEAAVEALRRAPGTFSVDFVGEGVELPALRKLTAGISDIRVHGNLPHDQVLRLMDDSAAVVLTSVGFDNQPMTIAEAVSRQRGVLYCDPKLQEGLGEAGFLAESPDAAGLADALVALSTAPEPLLALSEGAGRERTLFAPETFVAHLESIVQTAPERS</sequence>
<dbReference type="PANTHER" id="PTHR45947">
    <property type="entry name" value="SULFOQUINOVOSYL TRANSFERASE SQD2"/>
    <property type="match status" value="1"/>
</dbReference>
<dbReference type="EMBL" id="QEEX01000001">
    <property type="protein sequence ID" value="PWB96816.1"/>
    <property type="molecule type" value="Genomic_DNA"/>
</dbReference>
<reference evidence="5" key="1">
    <citation type="submission" date="2018-04" db="EMBL/GenBank/DDBJ databases">
        <authorList>
            <person name="Liu S."/>
            <person name="Wang Z."/>
            <person name="Li J."/>
        </authorList>
    </citation>
    <scope>NUCLEOTIDE SEQUENCE [LARGE SCALE GENOMIC DNA]</scope>
    <source>
        <strain evidence="5">S1194</strain>
    </source>
</reference>
<dbReference type="GO" id="GO:0016757">
    <property type="term" value="F:glycosyltransferase activity"/>
    <property type="evidence" value="ECO:0007669"/>
    <property type="project" value="UniProtKB-KW"/>
</dbReference>
<evidence type="ECO:0000313" key="5">
    <source>
        <dbReference type="Proteomes" id="UP000244978"/>
    </source>
</evidence>
<keyword evidence="2" id="KW-0808">Transferase</keyword>
<accession>A0A2U1SYY6</accession>
<feature type="domain" description="Glycosyltransferase subfamily 4-like N-terminal" evidence="3">
    <location>
        <begin position="14"/>
        <end position="207"/>
    </location>
</feature>
<evidence type="ECO:0000313" key="4">
    <source>
        <dbReference type="EMBL" id="PWB96816.1"/>
    </source>
</evidence>
<comment type="caution">
    <text evidence="4">The sequence shown here is derived from an EMBL/GenBank/DDBJ whole genome shotgun (WGS) entry which is preliminary data.</text>
</comment>
<keyword evidence="1" id="KW-0328">Glycosyltransferase</keyword>